<dbReference type="Gene3D" id="2.60.470.10">
    <property type="entry name" value="Acid-sensing ion channels like domains"/>
    <property type="match status" value="1"/>
</dbReference>
<dbReference type="Pfam" id="PF00858">
    <property type="entry name" value="ASC"/>
    <property type="match status" value="1"/>
</dbReference>
<evidence type="ECO:0000256" key="5">
    <source>
        <dbReference type="ARBA" id="ARBA00022989"/>
    </source>
</evidence>
<dbReference type="GO" id="GO:0005886">
    <property type="term" value="C:plasma membrane"/>
    <property type="evidence" value="ECO:0007669"/>
    <property type="project" value="TreeGrafter"/>
</dbReference>
<keyword evidence="4 12" id="KW-0812">Transmembrane</keyword>
<evidence type="ECO:0000256" key="10">
    <source>
        <dbReference type="ARBA" id="ARBA00023201"/>
    </source>
</evidence>
<comment type="subcellular location">
    <subcellularLocation>
        <location evidence="1">Membrane</location>
        <topology evidence="1">Multi-pass membrane protein</topology>
    </subcellularLocation>
</comment>
<evidence type="ECO:0000313" key="15">
    <source>
        <dbReference type="Proteomes" id="UP000694845"/>
    </source>
</evidence>
<dbReference type="GeneID" id="110985922"/>
<feature type="compositionally biased region" description="Basic and acidic residues" evidence="13">
    <location>
        <begin position="28"/>
        <end position="40"/>
    </location>
</feature>
<sequence length="516" mass="59060">MDVWTVEKSLNRIDESTSADSIKMKGWRKDEGSVNGDGRKRSVHTQTESDRRNADNCRQIFNRRKWSEFGTVTTLHGMRYITQPNHSFTRKVIWAIILLSFMGVLIFVVIDNTVRYFNYNVTSIVTVKYVNDLTFPAVTICNYNLLRKSYSEQAFDEDLLEAFKIISPGGGQNSVNFTALKDWNITDDLIKGAHQKEDMIIECTWRSTRNCTADNFTQVLTDFGVCYTFNNPKDPNDALTVQQTGYDSGLYLRLNLEQYDYFYGSSKGAGFKIMLHKQGEFPFVKQLGFAVSPGFETLVTLKFTQLVNLETPYVSECVVAEDIQGFKYTVETCQALCKTKYILEGCGCRTTDLPAGPDISKVRFCSYGEIVQCVQPAMRKWAFMADLDARCNCSVPCFREVFTPRISEVFWPAEHITKALQDAFNSSESFLRKNIIDMVIFFEELNYEEIRQIAAYTFTDLLSDIGGYMGLMVGASLITFLEFIDFLVLGAIEYCQKHNMFKRRGKINISQSHLHR</sequence>
<dbReference type="OrthoDB" id="6502088at2759"/>
<dbReference type="RefSeq" id="XP_022103081.1">
    <property type="nucleotide sequence ID" value="XM_022247389.1"/>
</dbReference>
<feature type="transmembrane region" description="Helical" evidence="14">
    <location>
        <begin position="468"/>
        <end position="494"/>
    </location>
</feature>
<dbReference type="InterPro" id="IPR020903">
    <property type="entry name" value="ENaC_CS"/>
</dbReference>
<keyword evidence="3 12" id="KW-0894">Sodium channel</keyword>
<feature type="region of interest" description="Disordered" evidence="13">
    <location>
        <begin position="28"/>
        <end position="51"/>
    </location>
</feature>
<dbReference type="PANTHER" id="PTHR11690">
    <property type="entry name" value="AMILORIDE-SENSITIVE SODIUM CHANNEL-RELATED"/>
    <property type="match status" value="1"/>
</dbReference>
<evidence type="ECO:0000256" key="9">
    <source>
        <dbReference type="ARBA" id="ARBA00023180"/>
    </source>
</evidence>
<evidence type="ECO:0000256" key="2">
    <source>
        <dbReference type="ARBA" id="ARBA00022448"/>
    </source>
</evidence>
<keyword evidence="2 12" id="KW-0813">Transport</keyword>
<keyword evidence="15" id="KW-1185">Reference proteome</keyword>
<evidence type="ECO:0000256" key="7">
    <source>
        <dbReference type="ARBA" id="ARBA00023065"/>
    </source>
</evidence>
<dbReference type="AlphaFoldDB" id="A0A8B7ZII5"/>
<evidence type="ECO:0000256" key="1">
    <source>
        <dbReference type="ARBA" id="ARBA00004141"/>
    </source>
</evidence>
<dbReference type="PROSITE" id="PS01206">
    <property type="entry name" value="ASC"/>
    <property type="match status" value="1"/>
</dbReference>
<keyword evidence="7 12" id="KW-0406">Ion transport</keyword>
<evidence type="ECO:0000256" key="8">
    <source>
        <dbReference type="ARBA" id="ARBA00023136"/>
    </source>
</evidence>
<protein>
    <submittedName>
        <fullName evidence="16 17">Acid-sensing ion channel 1C-like isoform X1</fullName>
    </submittedName>
</protein>
<organism evidence="15 17">
    <name type="scientific">Acanthaster planci</name>
    <name type="common">Crown-of-thorns starfish</name>
    <dbReference type="NCBI Taxonomy" id="133434"/>
    <lineage>
        <taxon>Eukaryota</taxon>
        <taxon>Metazoa</taxon>
        <taxon>Echinodermata</taxon>
        <taxon>Eleutherozoa</taxon>
        <taxon>Asterozoa</taxon>
        <taxon>Asteroidea</taxon>
        <taxon>Valvatacea</taxon>
        <taxon>Valvatida</taxon>
        <taxon>Acanthasteridae</taxon>
        <taxon>Acanthaster</taxon>
    </lineage>
</organism>
<gene>
    <name evidence="16 17" type="primary">LOC110985922</name>
</gene>
<keyword evidence="8 14" id="KW-0472">Membrane</keyword>
<feature type="transmembrane region" description="Helical" evidence="14">
    <location>
        <begin position="92"/>
        <end position="110"/>
    </location>
</feature>
<proteinExistence type="inferred from homology"/>
<evidence type="ECO:0000256" key="14">
    <source>
        <dbReference type="SAM" id="Phobius"/>
    </source>
</evidence>
<evidence type="ECO:0000256" key="11">
    <source>
        <dbReference type="ARBA" id="ARBA00023303"/>
    </source>
</evidence>
<comment type="similarity">
    <text evidence="12">Belongs to the amiloride-sensitive sodium channel (TC 1.A.6) family.</text>
</comment>
<keyword evidence="10 12" id="KW-0739">Sodium transport</keyword>
<dbReference type="FunFam" id="1.10.287.770:FF:000001">
    <property type="entry name" value="Acid-sensing ion channel subunit 1"/>
    <property type="match status" value="1"/>
</dbReference>
<evidence type="ECO:0000313" key="16">
    <source>
        <dbReference type="RefSeq" id="XP_022103080.1"/>
    </source>
</evidence>
<keyword evidence="5 14" id="KW-1133">Transmembrane helix</keyword>
<keyword evidence="11 12" id="KW-0407">Ion channel</keyword>
<dbReference type="PRINTS" id="PR01078">
    <property type="entry name" value="AMINACHANNEL"/>
</dbReference>
<evidence type="ECO:0000313" key="17">
    <source>
        <dbReference type="RefSeq" id="XP_022103081.1"/>
    </source>
</evidence>
<evidence type="ECO:0000256" key="4">
    <source>
        <dbReference type="ARBA" id="ARBA00022692"/>
    </source>
</evidence>
<keyword evidence="9" id="KW-0325">Glycoprotein</keyword>
<reference evidence="16 17" key="1">
    <citation type="submission" date="2025-04" db="UniProtKB">
        <authorList>
            <consortium name="RefSeq"/>
        </authorList>
    </citation>
    <scope>IDENTIFICATION</scope>
</reference>
<dbReference type="RefSeq" id="XP_022103080.1">
    <property type="nucleotide sequence ID" value="XM_022247388.1"/>
</dbReference>
<dbReference type="InterPro" id="IPR001873">
    <property type="entry name" value="ENaC"/>
</dbReference>
<name>A0A8B7ZII5_ACAPL</name>
<evidence type="ECO:0000256" key="13">
    <source>
        <dbReference type="SAM" id="MobiDB-lite"/>
    </source>
</evidence>
<dbReference type="Proteomes" id="UP000694845">
    <property type="component" value="Unplaced"/>
</dbReference>
<accession>A0A8B7ZII5</accession>
<dbReference type="Gene3D" id="1.10.287.770">
    <property type="entry name" value="YojJ-like"/>
    <property type="match status" value="1"/>
</dbReference>
<dbReference type="KEGG" id="aplc:110985922"/>
<evidence type="ECO:0000256" key="3">
    <source>
        <dbReference type="ARBA" id="ARBA00022461"/>
    </source>
</evidence>
<evidence type="ECO:0000256" key="12">
    <source>
        <dbReference type="RuleBase" id="RU000679"/>
    </source>
</evidence>
<evidence type="ECO:0000256" key="6">
    <source>
        <dbReference type="ARBA" id="ARBA00023053"/>
    </source>
</evidence>
<dbReference type="GO" id="GO:0015280">
    <property type="term" value="F:ligand-gated sodium channel activity"/>
    <property type="evidence" value="ECO:0007669"/>
    <property type="project" value="TreeGrafter"/>
</dbReference>
<keyword evidence="6" id="KW-0915">Sodium</keyword>